<name>A0ABM7MHE0_9BURK</name>
<protein>
    <submittedName>
        <fullName evidence="1">Uncharacterized protein</fullName>
    </submittedName>
</protein>
<dbReference type="Proteomes" id="UP000824366">
    <property type="component" value="Chromosome"/>
</dbReference>
<evidence type="ECO:0000313" key="1">
    <source>
        <dbReference type="EMBL" id="BCO25574.1"/>
    </source>
</evidence>
<reference evidence="1 2" key="1">
    <citation type="journal article" date="2021" name="Microbiol. Spectr.">
        <title>A Single Bacterium Capable of Oxidation and Reduction of Iron at Circumneutral pH.</title>
        <authorList>
            <person name="Kato S."/>
            <person name="Ohkuma M."/>
        </authorList>
    </citation>
    <scope>NUCLEOTIDE SEQUENCE [LARGE SCALE GENOMIC DNA]</scope>
    <source>
        <strain evidence="1 2">MIZ03</strain>
    </source>
</reference>
<gene>
    <name evidence="1" type="ORF">MIZ03_0435</name>
</gene>
<organism evidence="1 2">
    <name type="scientific">Rhodoferax lithotrophicus</name>
    <dbReference type="NCBI Taxonomy" id="2798804"/>
    <lineage>
        <taxon>Bacteria</taxon>
        <taxon>Pseudomonadati</taxon>
        <taxon>Pseudomonadota</taxon>
        <taxon>Betaproteobacteria</taxon>
        <taxon>Burkholderiales</taxon>
        <taxon>Comamonadaceae</taxon>
        <taxon>Rhodoferax</taxon>
    </lineage>
</organism>
<sequence length="59" mass="6762">MCRMILKFPNAGMAWVRDMTDRLDNDGVAPAPRMDVFVQKMCGGMDRRFPDPQTDPEVM</sequence>
<keyword evidence="2" id="KW-1185">Reference proteome</keyword>
<dbReference type="EMBL" id="AP024238">
    <property type="protein sequence ID" value="BCO25574.1"/>
    <property type="molecule type" value="Genomic_DNA"/>
</dbReference>
<evidence type="ECO:0000313" key="2">
    <source>
        <dbReference type="Proteomes" id="UP000824366"/>
    </source>
</evidence>
<proteinExistence type="predicted"/>
<accession>A0ABM7MHE0</accession>